<evidence type="ECO:0000313" key="2">
    <source>
        <dbReference type="Proteomes" id="UP000179243"/>
    </source>
</evidence>
<name>A0A1F7F3N8_UNCRA</name>
<protein>
    <submittedName>
        <fullName evidence="1">Uncharacterized protein</fullName>
    </submittedName>
</protein>
<comment type="caution">
    <text evidence="1">The sequence shown here is derived from an EMBL/GenBank/DDBJ whole genome shotgun (WGS) entry which is preliminary data.</text>
</comment>
<dbReference type="AlphaFoldDB" id="A0A1F7F3N8"/>
<dbReference type="Proteomes" id="UP000179243">
    <property type="component" value="Unassembled WGS sequence"/>
</dbReference>
<sequence length="143" mass="15844">MRRNLRATDFALVGHLHPQDTMNLKGRGFVSVCSLGCDYGTIDEAVTYANSKSPTEVSPVVVYVKTTKSNLMTVTSNDFVYFKGENPGVEIALQGTAKFGKTGLSDLIIKSNHNITNTGTVVWEMRNCRFDRVLRPRAKQAEK</sequence>
<reference evidence="1 2" key="1">
    <citation type="journal article" date="2016" name="Nat. Commun.">
        <title>Thousands of microbial genomes shed light on interconnected biogeochemical processes in an aquifer system.</title>
        <authorList>
            <person name="Anantharaman K."/>
            <person name="Brown C.T."/>
            <person name="Hug L.A."/>
            <person name="Sharon I."/>
            <person name="Castelle C.J."/>
            <person name="Probst A.J."/>
            <person name="Thomas B.C."/>
            <person name="Singh A."/>
            <person name="Wilkins M.J."/>
            <person name="Karaoz U."/>
            <person name="Brodie E.L."/>
            <person name="Williams K.H."/>
            <person name="Hubbard S.S."/>
            <person name="Banfield J.F."/>
        </authorList>
    </citation>
    <scope>NUCLEOTIDE SEQUENCE [LARGE SCALE GENOMIC DNA]</scope>
</reference>
<gene>
    <name evidence="1" type="ORF">A2519_20350</name>
</gene>
<accession>A0A1F7F3N8</accession>
<proteinExistence type="predicted"/>
<evidence type="ECO:0000313" key="1">
    <source>
        <dbReference type="EMBL" id="OGK01116.1"/>
    </source>
</evidence>
<organism evidence="1 2">
    <name type="scientific">Candidatus Raymondbacteria bacterium RIFOXYD12_FULL_49_13</name>
    <dbReference type="NCBI Taxonomy" id="1817890"/>
    <lineage>
        <taxon>Bacteria</taxon>
        <taxon>Raymondiibacteriota</taxon>
    </lineage>
</organism>
<dbReference type="EMBL" id="MFYX01000132">
    <property type="protein sequence ID" value="OGK01116.1"/>
    <property type="molecule type" value="Genomic_DNA"/>
</dbReference>